<dbReference type="Pfam" id="PF22692">
    <property type="entry name" value="LlgE_F_G_D1"/>
    <property type="match status" value="1"/>
</dbReference>
<dbReference type="InterPro" id="IPR053967">
    <property type="entry name" value="LlgE_F_G-like_D1"/>
</dbReference>
<keyword evidence="8" id="KW-0966">Cell projection</keyword>
<dbReference type="RefSeq" id="WP_226934478.1">
    <property type="nucleotide sequence ID" value="NZ_JACDXX010000004.1"/>
</dbReference>
<proteinExistence type="inferred from homology"/>
<dbReference type="Pfam" id="PF06429">
    <property type="entry name" value="Flg_bbr_C"/>
    <property type="match status" value="1"/>
</dbReference>
<organism evidence="8 9">
    <name type="scientific">Pseudogemmobacter faecipullorum</name>
    <dbReference type="NCBI Taxonomy" id="2755041"/>
    <lineage>
        <taxon>Bacteria</taxon>
        <taxon>Pseudomonadati</taxon>
        <taxon>Pseudomonadota</taxon>
        <taxon>Alphaproteobacteria</taxon>
        <taxon>Rhodobacterales</taxon>
        <taxon>Paracoccaceae</taxon>
        <taxon>Pseudogemmobacter</taxon>
    </lineage>
</organism>
<accession>A0ABS8CJK1</accession>
<keyword evidence="3 4" id="KW-0975">Bacterial flagellum</keyword>
<dbReference type="SUPFAM" id="SSF117143">
    <property type="entry name" value="Flagellar hook protein flgE"/>
    <property type="match status" value="1"/>
</dbReference>
<protein>
    <submittedName>
        <fullName evidence="8">Flagellar hook-basal body complex protein</fullName>
    </submittedName>
</protein>
<evidence type="ECO:0000259" key="7">
    <source>
        <dbReference type="Pfam" id="PF22692"/>
    </source>
</evidence>
<feature type="domain" description="Flagellar basal body rod protein N-terminal" evidence="5">
    <location>
        <begin position="6"/>
        <end position="35"/>
    </location>
</feature>
<evidence type="ECO:0000256" key="3">
    <source>
        <dbReference type="ARBA" id="ARBA00023143"/>
    </source>
</evidence>
<evidence type="ECO:0000256" key="4">
    <source>
        <dbReference type="RuleBase" id="RU362116"/>
    </source>
</evidence>
<comment type="subcellular location">
    <subcellularLocation>
        <location evidence="1 4">Bacterial flagellum basal body</location>
    </subcellularLocation>
</comment>
<feature type="domain" description="Flagellar hook protein FlgE/F/G-like D1" evidence="7">
    <location>
        <begin position="81"/>
        <end position="146"/>
    </location>
</feature>
<dbReference type="PANTHER" id="PTHR30435:SF19">
    <property type="entry name" value="FLAGELLAR BASAL-BODY ROD PROTEIN FLGG"/>
    <property type="match status" value="1"/>
</dbReference>
<keyword evidence="8" id="KW-0282">Flagellum</keyword>
<dbReference type="EMBL" id="JACDXX010000004">
    <property type="protein sequence ID" value="MCB5409572.1"/>
    <property type="molecule type" value="Genomic_DNA"/>
</dbReference>
<dbReference type="NCBIfam" id="TIGR03506">
    <property type="entry name" value="FlgEFG_subfam"/>
    <property type="match status" value="1"/>
</dbReference>
<name>A0ABS8CJK1_9RHOB</name>
<feature type="domain" description="Flagellar basal-body/hook protein C-terminal" evidence="6">
    <location>
        <begin position="187"/>
        <end position="231"/>
    </location>
</feature>
<evidence type="ECO:0000259" key="6">
    <source>
        <dbReference type="Pfam" id="PF06429"/>
    </source>
</evidence>
<dbReference type="InterPro" id="IPR010930">
    <property type="entry name" value="Flg_bb/hook_C_dom"/>
</dbReference>
<dbReference type="PROSITE" id="PS00588">
    <property type="entry name" value="FLAGELLA_BB_ROD"/>
    <property type="match status" value="1"/>
</dbReference>
<evidence type="ECO:0000256" key="1">
    <source>
        <dbReference type="ARBA" id="ARBA00004117"/>
    </source>
</evidence>
<evidence type="ECO:0000313" key="8">
    <source>
        <dbReference type="EMBL" id="MCB5409572.1"/>
    </source>
</evidence>
<comment type="caution">
    <text evidence="8">The sequence shown here is derived from an EMBL/GenBank/DDBJ whole genome shotgun (WGS) entry which is preliminary data.</text>
</comment>
<evidence type="ECO:0000259" key="5">
    <source>
        <dbReference type="Pfam" id="PF00460"/>
    </source>
</evidence>
<comment type="similarity">
    <text evidence="2 4">Belongs to the flagella basal body rod proteins family.</text>
</comment>
<dbReference type="InterPro" id="IPR020013">
    <property type="entry name" value="Flagellar_FlgE/F/G"/>
</dbReference>
<evidence type="ECO:0000313" key="9">
    <source>
        <dbReference type="Proteomes" id="UP001198571"/>
    </source>
</evidence>
<gene>
    <name evidence="8" type="ORF">H0485_06095</name>
</gene>
<dbReference type="InterPro" id="IPR001444">
    <property type="entry name" value="Flag_bb_rod_N"/>
</dbReference>
<dbReference type="InterPro" id="IPR019776">
    <property type="entry name" value="Flagellar_basal_body_rod_CS"/>
</dbReference>
<dbReference type="NCBIfam" id="NF009332">
    <property type="entry name" value="PRK12690.1"/>
    <property type="match status" value="1"/>
</dbReference>
<dbReference type="Proteomes" id="UP001198571">
    <property type="component" value="Unassembled WGS sequence"/>
</dbReference>
<keyword evidence="9" id="KW-1185">Reference proteome</keyword>
<dbReference type="Pfam" id="PF00460">
    <property type="entry name" value="Flg_bb_rod"/>
    <property type="match status" value="1"/>
</dbReference>
<reference evidence="8 9" key="1">
    <citation type="submission" date="2020-07" db="EMBL/GenBank/DDBJ databases">
        <title>Pseudogemmobacter sp. nov., isolated from poultry manure in Taiwan.</title>
        <authorList>
            <person name="Lin S.-Y."/>
            <person name="Tang Y.-S."/>
            <person name="Young C.-C."/>
        </authorList>
    </citation>
    <scope>NUCLEOTIDE SEQUENCE [LARGE SCALE GENOMIC DNA]</scope>
    <source>
        <strain evidence="8 9">CC-YST710</strain>
    </source>
</reference>
<keyword evidence="8" id="KW-0969">Cilium</keyword>
<dbReference type="PANTHER" id="PTHR30435">
    <property type="entry name" value="FLAGELLAR PROTEIN"/>
    <property type="match status" value="1"/>
</dbReference>
<sequence length="235" mass="24694">MDSAGYVALGRQSGLMREMQIVANNIANLSTTGFRREGMVFAEFIAPSERGPSLSMAHGTARLIDLSQAGLSATGAAFDLAIDGEGFFRIATPGGERLTRAGTFTPSAEGELVTREGYSLLDAAGVALQIPPGAAIAIGTDGTVSAGDAAIGQIGLWRPVDPLALRHQSGTTFDGGEVEPAPEGLIRQGFLEESNVNPVMEIARMIEVQRAYELGQKFLDAEDDRARKTIQTLGA</sequence>
<dbReference type="InterPro" id="IPR037925">
    <property type="entry name" value="FlgE/F/G-like"/>
</dbReference>
<evidence type="ECO:0000256" key="2">
    <source>
        <dbReference type="ARBA" id="ARBA00009677"/>
    </source>
</evidence>